<dbReference type="RefSeq" id="WP_256307645.1">
    <property type="nucleotide sequence ID" value="NZ_JANHAW010000002.1"/>
</dbReference>
<evidence type="ECO:0008006" key="3">
    <source>
        <dbReference type="Google" id="ProtNLM"/>
    </source>
</evidence>
<dbReference type="EMBL" id="JBHUDP010000001">
    <property type="protein sequence ID" value="MFD1684880.1"/>
    <property type="molecule type" value="Genomic_DNA"/>
</dbReference>
<sequence length="236" mass="25597">MTMYDRTPAEECVVVDRWDGGLGWVSHPEETGVRASHAFVDEDDGVWVVDPLEAPGVDDVLDSLGTVTGVVVLSNYHARDAEAFATRYDVPIYLPSWLSRAADRIERPVRTVTDTIGSSGFAVRRYAPFPGWSEAIAYREADGTLYVPDALGTAPLYTVGDERLGTYLLCRLTPPRDAFDGVTPRRILVGHGTGVFEDAASALAEALDGARRGFPKALWQNGWGQLRALTEALGAA</sequence>
<proteinExistence type="predicted"/>
<protein>
    <recommendedName>
        <fullName evidence="3">Glyoxylase, beta-lactamase superfamily II</fullName>
    </recommendedName>
</protein>
<dbReference type="Gene3D" id="3.60.15.10">
    <property type="entry name" value="Ribonuclease Z/Hydroxyacylglutathione hydrolase-like"/>
    <property type="match status" value="1"/>
</dbReference>
<organism evidence="1 2">
    <name type="scientific">Halobellus litoreus</name>
    <dbReference type="NCBI Taxonomy" id="755310"/>
    <lineage>
        <taxon>Archaea</taxon>
        <taxon>Methanobacteriati</taxon>
        <taxon>Methanobacteriota</taxon>
        <taxon>Stenosarchaea group</taxon>
        <taxon>Halobacteria</taxon>
        <taxon>Halobacteriales</taxon>
        <taxon>Haloferacaceae</taxon>
        <taxon>Halobellus</taxon>
    </lineage>
</organism>
<accession>A0ABD6DSH5</accession>
<reference evidence="1 2" key="1">
    <citation type="journal article" date="2019" name="Int. J. Syst. Evol. Microbiol.">
        <title>The Global Catalogue of Microorganisms (GCM) 10K type strain sequencing project: providing services to taxonomists for standard genome sequencing and annotation.</title>
        <authorList>
            <consortium name="The Broad Institute Genomics Platform"/>
            <consortium name="The Broad Institute Genome Sequencing Center for Infectious Disease"/>
            <person name="Wu L."/>
            <person name="Ma J."/>
        </authorList>
    </citation>
    <scope>NUCLEOTIDE SEQUENCE [LARGE SCALE GENOMIC DNA]</scope>
    <source>
        <strain evidence="1 2">CGMCC 1.10387</strain>
    </source>
</reference>
<dbReference type="AlphaFoldDB" id="A0ABD6DSH5"/>
<name>A0ABD6DSH5_9EURY</name>
<keyword evidence="2" id="KW-1185">Reference proteome</keyword>
<dbReference type="SUPFAM" id="SSF56281">
    <property type="entry name" value="Metallo-hydrolase/oxidoreductase"/>
    <property type="match status" value="1"/>
</dbReference>
<dbReference type="InterPro" id="IPR036866">
    <property type="entry name" value="RibonucZ/Hydroxyglut_hydro"/>
</dbReference>
<evidence type="ECO:0000313" key="2">
    <source>
        <dbReference type="Proteomes" id="UP001597092"/>
    </source>
</evidence>
<comment type="caution">
    <text evidence="1">The sequence shown here is derived from an EMBL/GenBank/DDBJ whole genome shotgun (WGS) entry which is preliminary data.</text>
</comment>
<dbReference type="Proteomes" id="UP001597092">
    <property type="component" value="Unassembled WGS sequence"/>
</dbReference>
<evidence type="ECO:0000313" key="1">
    <source>
        <dbReference type="EMBL" id="MFD1684880.1"/>
    </source>
</evidence>
<gene>
    <name evidence="1" type="ORF">ACFSAS_04570</name>
</gene>